<keyword evidence="3" id="KW-1003">Cell membrane</keyword>
<dbReference type="Gene3D" id="1.10.287.1260">
    <property type="match status" value="1"/>
</dbReference>
<keyword evidence="5 7" id="KW-1133">Transmembrane helix</keyword>
<dbReference type="Gene3D" id="3.30.70.100">
    <property type="match status" value="1"/>
</dbReference>
<dbReference type="FunFam" id="2.30.30.60:FF:000001">
    <property type="entry name" value="MscS Mechanosensitive ion channel"/>
    <property type="match status" value="1"/>
</dbReference>
<reference evidence="11 12" key="2">
    <citation type="journal article" date="2011" name="Stand. Genomic Sci.">
        <title>Complete genome sequence of Mahella australiensis type strain (50-1 BON).</title>
        <authorList>
            <person name="Sikorski J."/>
            <person name="Teshima H."/>
            <person name="Nolan M."/>
            <person name="Lucas S."/>
            <person name="Hammon N."/>
            <person name="Deshpande S."/>
            <person name="Cheng J.F."/>
            <person name="Pitluck S."/>
            <person name="Liolios K."/>
            <person name="Pagani I."/>
            <person name="Ivanova N."/>
            <person name="Huntemann M."/>
            <person name="Mavromatis K."/>
            <person name="Ovchinikova G."/>
            <person name="Pati A."/>
            <person name="Tapia R."/>
            <person name="Han C."/>
            <person name="Goodwin L."/>
            <person name="Chen A."/>
            <person name="Palaniappan K."/>
            <person name="Land M."/>
            <person name="Hauser L."/>
            <person name="Ngatchou-Djao O.D."/>
            <person name="Rohde M."/>
            <person name="Pukall R."/>
            <person name="Spring S."/>
            <person name="Abt B."/>
            <person name="Goker M."/>
            <person name="Detter J.C."/>
            <person name="Woyke T."/>
            <person name="Bristow J."/>
            <person name="Markowitz V."/>
            <person name="Hugenholtz P."/>
            <person name="Eisen J.A."/>
            <person name="Kyrpides N.C."/>
            <person name="Klenk H.P."/>
            <person name="Lapidus A."/>
        </authorList>
    </citation>
    <scope>NUCLEOTIDE SEQUENCE [LARGE SCALE GENOMIC DNA]</scope>
    <source>
        <strain evidence="12">DSM 15567 / CIP 107919 / 50-1 BON</strain>
    </source>
</reference>
<proteinExistence type="inferred from homology"/>
<dbReference type="PANTHER" id="PTHR30460">
    <property type="entry name" value="MODERATE CONDUCTANCE MECHANOSENSITIVE CHANNEL YBIO"/>
    <property type="match status" value="1"/>
</dbReference>
<dbReference type="InterPro" id="IPR011014">
    <property type="entry name" value="MscS_channel_TM-2"/>
</dbReference>
<evidence type="ECO:0000256" key="6">
    <source>
        <dbReference type="ARBA" id="ARBA00023136"/>
    </source>
</evidence>
<dbReference type="Pfam" id="PF00924">
    <property type="entry name" value="MS_channel_2nd"/>
    <property type="match status" value="1"/>
</dbReference>
<dbReference type="InterPro" id="IPR049142">
    <property type="entry name" value="MS_channel_1st"/>
</dbReference>
<dbReference type="FunFam" id="1.10.287.1260:FF:000005">
    <property type="entry name" value="Mechanosensitive ion channel family protein"/>
    <property type="match status" value="1"/>
</dbReference>
<evidence type="ECO:0000259" key="9">
    <source>
        <dbReference type="Pfam" id="PF21082"/>
    </source>
</evidence>
<feature type="transmembrane region" description="Helical" evidence="7">
    <location>
        <begin position="95"/>
        <end position="114"/>
    </location>
</feature>
<dbReference type="OrthoDB" id="9809206at2"/>
<dbReference type="InterPro" id="IPR010920">
    <property type="entry name" value="LSM_dom_sf"/>
</dbReference>
<dbReference type="RefSeq" id="WP_013779999.1">
    <property type="nucleotide sequence ID" value="NC_015520.1"/>
</dbReference>
<reference evidence="12" key="1">
    <citation type="submission" date="2010-11" db="EMBL/GenBank/DDBJ databases">
        <title>The complete genome of Mahella australiensis DSM 15567.</title>
        <authorList>
            <consortium name="US DOE Joint Genome Institute (JGI-PGF)"/>
            <person name="Lucas S."/>
            <person name="Copeland A."/>
            <person name="Lapidus A."/>
            <person name="Bruce D."/>
            <person name="Goodwin L."/>
            <person name="Pitluck S."/>
            <person name="Kyrpides N."/>
            <person name="Mavromatis K."/>
            <person name="Pagani I."/>
            <person name="Ivanova N."/>
            <person name="Teshima H."/>
            <person name="Brettin T."/>
            <person name="Detter J.C."/>
            <person name="Han C."/>
            <person name="Tapia R."/>
            <person name="Land M."/>
            <person name="Hauser L."/>
            <person name="Markowitz V."/>
            <person name="Cheng J.-F."/>
            <person name="Hugenholtz P."/>
            <person name="Woyke T."/>
            <person name="Wu D."/>
            <person name="Spring S."/>
            <person name="Pukall R."/>
            <person name="Steenblock K."/>
            <person name="Schneider S."/>
            <person name="Klenk H.-P."/>
            <person name="Eisen J.A."/>
        </authorList>
    </citation>
    <scope>NUCLEOTIDE SEQUENCE [LARGE SCALE GENOMIC DNA]</scope>
    <source>
        <strain evidence="12">DSM 15567 / CIP 107919 / 50-1 BON</strain>
    </source>
</reference>
<feature type="domain" description="Mechanosensitive ion channel MscS" evidence="8">
    <location>
        <begin position="116"/>
        <end position="181"/>
    </location>
</feature>
<dbReference type="SUPFAM" id="SSF50182">
    <property type="entry name" value="Sm-like ribonucleoproteins"/>
    <property type="match status" value="1"/>
</dbReference>
<evidence type="ECO:0000256" key="1">
    <source>
        <dbReference type="ARBA" id="ARBA00004651"/>
    </source>
</evidence>
<dbReference type="HOGENOM" id="CLU_037945_8_2_9"/>
<comment type="similarity">
    <text evidence="2">Belongs to the MscS (TC 1.A.23) family.</text>
</comment>
<evidence type="ECO:0000256" key="4">
    <source>
        <dbReference type="ARBA" id="ARBA00022692"/>
    </source>
</evidence>
<sequence length="285" mass="31121">MWDNIVDAVGQKLSGIDYTQLVSKGIGVLLTLIIAAIVIRSGNFIIQRVMEAQSKRKFPMDEKRINTLISILKSILRYAVYFIAIVTILDTLGVPVSSLIAAAGIGGLAIGFGAQNLVKDVITGFFILFEDQFAVGDYVSIDGINGTVQDIGLRVTKIQGFAGDVNIIPNGSIAKVANFTRGNNTAIVDVTVSYETNLDKTIVILEEVGRAMREEHPEVQDTPKVLGVVNLGDNGVTLRIIAKTLPMNQWAVERELRKRIKEAFEKEGIEIPYPKTVIIPQVKKA</sequence>
<name>F3ZXQ9_MAHA5</name>
<dbReference type="InterPro" id="IPR049278">
    <property type="entry name" value="MS_channel_C"/>
</dbReference>
<dbReference type="STRING" id="697281.Mahau_0350"/>
<evidence type="ECO:0000256" key="3">
    <source>
        <dbReference type="ARBA" id="ARBA00022475"/>
    </source>
</evidence>
<evidence type="ECO:0000259" key="8">
    <source>
        <dbReference type="Pfam" id="PF00924"/>
    </source>
</evidence>
<keyword evidence="12" id="KW-1185">Reference proteome</keyword>
<dbReference type="InterPro" id="IPR011066">
    <property type="entry name" value="MscS_channel_C_sf"/>
</dbReference>
<dbReference type="InterPro" id="IPR045276">
    <property type="entry name" value="YbiO_bact"/>
</dbReference>
<dbReference type="Gene3D" id="2.30.30.60">
    <property type="match status" value="1"/>
</dbReference>
<dbReference type="EMBL" id="CP002360">
    <property type="protein sequence ID" value="AEE95566.1"/>
    <property type="molecule type" value="Genomic_DNA"/>
</dbReference>
<evidence type="ECO:0000256" key="7">
    <source>
        <dbReference type="SAM" id="Phobius"/>
    </source>
</evidence>
<dbReference type="FunFam" id="3.30.70.100:FF:000018">
    <property type="entry name" value="MscS mechanosensitive ion channel"/>
    <property type="match status" value="1"/>
</dbReference>
<dbReference type="InterPro" id="IPR006685">
    <property type="entry name" value="MscS_channel_2nd"/>
</dbReference>
<dbReference type="GO" id="GO:0005886">
    <property type="term" value="C:plasma membrane"/>
    <property type="evidence" value="ECO:0007669"/>
    <property type="project" value="UniProtKB-SubCell"/>
</dbReference>
<feature type="transmembrane region" description="Helical" evidence="7">
    <location>
        <begin position="67"/>
        <end position="89"/>
    </location>
</feature>
<feature type="domain" description="Mechanosensitive ion channel transmembrane helices 2/3" evidence="10">
    <location>
        <begin position="75"/>
        <end position="115"/>
    </location>
</feature>
<dbReference type="Pfam" id="PF21082">
    <property type="entry name" value="MS_channel_3rd"/>
    <property type="match status" value="1"/>
</dbReference>
<keyword evidence="6 7" id="KW-0472">Membrane</keyword>
<keyword evidence="4 7" id="KW-0812">Transmembrane</keyword>
<dbReference type="Pfam" id="PF21088">
    <property type="entry name" value="MS_channel_1st"/>
    <property type="match status" value="1"/>
</dbReference>
<dbReference type="KEGG" id="mas:Mahau_0350"/>
<dbReference type="AlphaFoldDB" id="F3ZXQ9"/>
<dbReference type="SUPFAM" id="SSF82689">
    <property type="entry name" value="Mechanosensitive channel protein MscS (YggB), C-terminal domain"/>
    <property type="match status" value="1"/>
</dbReference>
<protein>
    <submittedName>
        <fullName evidence="11">MscS Mechanosensitive ion channel</fullName>
    </submittedName>
</protein>
<feature type="transmembrane region" description="Helical" evidence="7">
    <location>
        <begin position="26"/>
        <end position="46"/>
    </location>
</feature>
<dbReference type="eggNOG" id="COG0668">
    <property type="taxonomic scope" value="Bacteria"/>
</dbReference>
<evidence type="ECO:0000259" key="10">
    <source>
        <dbReference type="Pfam" id="PF21088"/>
    </source>
</evidence>
<dbReference type="PANTHER" id="PTHR30460:SF0">
    <property type="entry name" value="MODERATE CONDUCTANCE MECHANOSENSITIVE CHANNEL YBIO"/>
    <property type="match status" value="1"/>
</dbReference>
<evidence type="ECO:0000256" key="2">
    <source>
        <dbReference type="ARBA" id="ARBA00008017"/>
    </source>
</evidence>
<evidence type="ECO:0000313" key="11">
    <source>
        <dbReference type="EMBL" id="AEE95566.1"/>
    </source>
</evidence>
<evidence type="ECO:0000256" key="5">
    <source>
        <dbReference type="ARBA" id="ARBA00022989"/>
    </source>
</evidence>
<feature type="domain" description="Mechanosensitive ion channel MscS C-terminal" evidence="9">
    <location>
        <begin position="188"/>
        <end position="271"/>
    </location>
</feature>
<gene>
    <name evidence="11" type="ordered locus">Mahau_0350</name>
</gene>
<comment type="subcellular location">
    <subcellularLocation>
        <location evidence="1">Cell membrane</location>
        <topology evidence="1">Multi-pass membrane protein</topology>
    </subcellularLocation>
</comment>
<dbReference type="GO" id="GO:0008381">
    <property type="term" value="F:mechanosensitive monoatomic ion channel activity"/>
    <property type="evidence" value="ECO:0007669"/>
    <property type="project" value="InterPro"/>
</dbReference>
<accession>F3ZXQ9</accession>
<evidence type="ECO:0000313" key="12">
    <source>
        <dbReference type="Proteomes" id="UP000008457"/>
    </source>
</evidence>
<dbReference type="InterPro" id="IPR023408">
    <property type="entry name" value="MscS_beta-dom_sf"/>
</dbReference>
<dbReference type="SUPFAM" id="SSF82861">
    <property type="entry name" value="Mechanosensitive channel protein MscS (YggB), transmembrane region"/>
    <property type="match status" value="1"/>
</dbReference>
<dbReference type="Proteomes" id="UP000008457">
    <property type="component" value="Chromosome"/>
</dbReference>
<organism evidence="11 12">
    <name type="scientific">Mahella australiensis (strain DSM 15567 / CIP 107919 / 50-1 BON)</name>
    <dbReference type="NCBI Taxonomy" id="697281"/>
    <lineage>
        <taxon>Bacteria</taxon>
        <taxon>Bacillati</taxon>
        <taxon>Bacillota</taxon>
        <taxon>Clostridia</taxon>
        <taxon>Thermoanaerobacterales</taxon>
        <taxon>Thermoanaerobacterales Family IV. Incertae Sedis</taxon>
        <taxon>Mahella</taxon>
    </lineage>
</organism>